<dbReference type="AlphaFoldDB" id="A0A6N8EGB0"/>
<reference evidence="1 2" key="1">
    <citation type="submission" date="2019-11" db="EMBL/GenBank/DDBJ databases">
        <title>Whole-genome sequence of the anaerobic purple sulfur bacterium Allochromatium palmeri DSM 15591.</title>
        <authorList>
            <person name="Kyndt J.A."/>
            <person name="Meyer T.E."/>
        </authorList>
    </citation>
    <scope>NUCLEOTIDE SEQUENCE [LARGE SCALE GENOMIC DNA]</scope>
    <source>
        <strain evidence="1 2">DSM 15591</strain>
    </source>
</reference>
<gene>
    <name evidence="1" type="ORF">GJ668_09795</name>
</gene>
<dbReference type="EMBL" id="WNKT01000018">
    <property type="protein sequence ID" value="MTW21384.1"/>
    <property type="molecule type" value="Genomic_DNA"/>
</dbReference>
<dbReference type="SUPFAM" id="SSF46689">
    <property type="entry name" value="Homeodomain-like"/>
    <property type="match status" value="1"/>
</dbReference>
<proteinExistence type="predicted"/>
<keyword evidence="2" id="KW-1185">Reference proteome</keyword>
<name>A0A6N8EGB0_9GAMM</name>
<evidence type="ECO:0000313" key="1">
    <source>
        <dbReference type="EMBL" id="MTW21384.1"/>
    </source>
</evidence>
<dbReference type="InterPro" id="IPR009057">
    <property type="entry name" value="Homeodomain-like_sf"/>
</dbReference>
<comment type="caution">
    <text evidence="1">The sequence shown here is derived from an EMBL/GenBank/DDBJ whole genome shotgun (WGS) entry which is preliminary data.</text>
</comment>
<accession>A0A6N8EGB0</accession>
<protein>
    <submittedName>
        <fullName evidence="1">Helix-turn-helix domain-containing protein</fullName>
    </submittedName>
</protein>
<dbReference type="RefSeq" id="WP_155449973.1">
    <property type="nucleotide sequence ID" value="NZ_WNKT01000018.1"/>
</dbReference>
<sequence length="80" mass="9350">MIIIEVNEEQLKKLKSIYASSDSHAARQRAHAIILLHLEKKKPEELAIIFDVSRITIYNWIHRWNNHGIDGIYDRKGRGS</sequence>
<dbReference type="OrthoDB" id="5569046at2"/>
<dbReference type="Proteomes" id="UP000434044">
    <property type="component" value="Unassembled WGS sequence"/>
</dbReference>
<feature type="non-terminal residue" evidence="1">
    <location>
        <position position="80"/>
    </location>
</feature>
<dbReference type="Pfam" id="PF13384">
    <property type="entry name" value="HTH_23"/>
    <property type="match status" value="1"/>
</dbReference>
<organism evidence="1 2">
    <name type="scientific">Allochromatium palmeri</name>
    <dbReference type="NCBI Taxonomy" id="231048"/>
    <lineage>
        <taxon>Bacteria</taxon>
        <taxon>Pseudomonadati</taxon>
        <taxon>Pseudomonadota</taxon>
        <taxon>Gammaproteobacteria</taxon>
        <taxon>Chromatiales</taxon>
        <taxon>Chromatiaceae</taxon>
        <taxon>Allochromatium</taxon>
    </lineage>
</organism>
<evidence type="ECO:0000313" key="2">
    <source>
        <dbReference type="Proteomes" id="UP000434044"/>
    </source>
</evidence>